<dbReference type="OrthoDB" id="2143914at2759"/>
<dbReference type="Proteomes" id="UP001150907">
    <property type="component" value="Unassembled WGS sequence"/>
</dbReference>
<evidence type="ECO:0000313" key="1">
    <source>
        <dbReference type="EMBL" id="KAJ1997149.1"/>
    </source>
</evidence>
<name>A0A9W8BEU1_9FUNG</name>
<feature type="non-terminal residue" evidence="1">
    <location>
        <position position="1"/>
    </location>
</feature>
<keyword evidence="2" id="KW-1185">Reference proteome</keyword>
<protein>
    <submittedName>
        <fullName evidence="1">Uncharacterized protein</fullName>
    </submittedName>
</protein>
<organism evidence="1 2">
    <name type="scientific">Coemansia thaxteri</name>
    <dbReference type="NCBI Taxonomy" id="2663907"/>
    <lineage>
        <taxon>Eukaryota</taxon>
        <taxon>Fungi</taxon>
        <taxon>Fungi incertae sedis</taxon>
        <taxon>Zoopagomycota</taxon>
        <taxon>Kickxellomycotina</taxon>
        <taxon>Kickxellomycetes</taxon>
        <taxon>Kickxellales</taxon>
        <taxon>Kickxellaceae</taxon>
        <taxon>Coemansia</taxon>
    </lineage>
</organism>
<dbReference type="AlphaFoldDB" id="A0A9W8BEU1"/>
<accession>A0A9W8BEU1</accession>
<comment type="caution">
    <text evidence="1">The sequence shown here is derived from an EMBL/GenBank/DDBJ whole genome shotgun (WGS) entry which is preliminary data.</text>
</comment>
<dbReference type="EMBL" id="JANBQF010001474">
    <property type="protein sequence ID" value="KAJ1997149.1"/>
    <property type="molecule type" value="Genomic_DNA"/>
</dbReference>
<reference evidence="1" key="1">
    <citation type="submission" date="2022-07" db="EMBL/GenBank/DDBJ databases">
        <title>Phylogenomic reconstructions and comparative analyses of Kickxellomycotina fungi.</title>
        <authorList>
            <person name="Reynolds N.K."/>
            <person name="Stajich J.E."/>
            <person name="Barry K."/>
            <person name="Grigoriev I.V."/>
            <person name="Crous P."/>
            <person name="Smith M.E."/>
        </authorList>
    </citation>
    <scope>NUCLEOTIDE SEQUENCE</scope>
    <source>
        <strain evidence="1">IMI 214461</strain>
    </source>
</reference>
<evidence type="ECO:0000313" key="2">
    <source>
        <dbReference type="Proteomes" id="UP001150907"/>
    </source>
</evidence>
<sequence length="95" mass="10475">PSRQPRTDIARSIGLASRGSTRMLSNELIDKVVAAISLHKNDWVSISRDVGLPIHTCRKYAEGLADKLVSIQHAISDQDLDRLAKSAQRQNVADK</sequence>
<gene>
    <name evidence="1" type="ORF">H4R26_005938</name>
</gene>
<proteinExistence type="predicted"/>